<dbReference type="AlphaFoldDB" id="A0A9W8NZR6"/>
<dbReference type="Proteomes" id="UP001142393">
    <property type="component" value="Unassembled WGS sequence"/>
</dbReference>
<sequence length="178" mass="19495">MKAPRTHRRIILLVALFSALLVTTCAASPLPIPEPSKLVSGTTNTSLVLTLAASEGEHYLNEPPFASVPMAIQPQDPQLDSRASKPNKIVDKMSNGLNRFSSSLTSKWLLLGFAYTKPGQERGQGNRNVDLHRLSLPAMRLESIDKSIYLLTRLGMQDQNPNVSIKIPISDHGNQSII</sequence>
<accession>A0A9W8NZR6</accession>
<keyword evidence="3" id="KW-1185">Reference proteome</keyword>
<dbReference type="EMBL" id="JANVFU010000007">
    <property type="protein sequence ID" value="KAJ3744037.1"/>
    <property type="molecule type" value="Genomic_DNA"/>
</dbReference>
<keyword evidence="1" id="KW-0732">Signal</keyword>
<evidence type="ECO:0000256" key="1">
    <source>
        <dbReference type="SAM" id="SignalP"/>
    </source>
</evidence>
<reference evidence="2 3" key="1">
    <citation type="journal article" date="2023" name="Proc. Natl. Acad. Sci. U.S.A.">
        <title>A global phylogenomic analysis of the shiitake genus Lentinula.</title>
        <authorList>
            <person name="Sierra-Patev S."/>
            <person name="Min B."/>
            <person name="Naranjo-Ortiz M."/>
            <person name="Looney B."/>
            <person name="Konkel Z."/>
            <person name="Slot J.C."/>
            <person name="Sakamoto Y."/>
            <person name="Steenwyk J.L."/>
            <person name="Rokas A."/>
            <person name="Carro J."/>
            <person name="Camarero S."/>
            <person name="Ferreira P."/>
            <person name="Molpeceres G."/>
            <person name="Ruiz-Duenas F.J."/>
            <person name="Serrano A."/>
            <person name="Henrissat B."/>
            <person name="Drula E."/>
            <person name="Hughes K.W."/>
            <person name="Mata J.L."/>
            <person name="Ishikawa N.K."/>
            <person name="Vargas-Isla R."/>
            <person name="Ushijima S."/>
            <person name="Smith C.A."/>
            <person name="Donoghue J."/>
            <person name="Ahrendt S."/>
            <person name="Andreopoulos W."/>
            <person name="He G."/>
            <person name="LaButti K."/>
            <person name="Lipzen A."/>
            <person name="Ng V."/>
            <person name="Riley R."/>
            <person name="Sandor L."/>
            <person name="Barry K."/>
            <person name="Martinez A.T."/>
            <person name="Xiao Y."/>
            <person name="Gibbons J.G."/>
            <person name="Terashima K."/>
            <person name="Grigoriev I.V."/>
            <person name="Hibbett D."/>
        </authorList>
    </citation>
    <scope>NUCLEOTIDE SEQUENCE [LARGE SCALE GENOMIC DNA]</scope>
    <source>
        <strain evidence="2 3">TFB7810</strain>
    </source>
</reference>
<feature type="chain" id="PRO_5040725994" evidence="1">
    <location>
        <begin position="28"/>
        <end position="178"/>
    </location>
</feature>
<proteinExistence type="predicted"/>
<protein>
    <submittedName>
        <fullName evidence="2">Uncharacterized protein</fullName>
    </submittedName>
</protein>
<gene>
    <name evidence="2" type="ORF">DFH05DRAFT_1493540</name>
</gene>
<comment type="caution">
    <text evidence="2">The sequence shown here is derived from an EMBL/GenBank/DDBJ whole genome shotgun (WGS) entry which is preliminary data.</text>
</comment>
<feature type="signal peptide" evidence="1">
    <location>
        <begin position="1"/>
        <end position="27"/>
    </location>
</feature>
<name>A0A9W8NZR6_9AGAR</name>
<organism evidence="2 3">
    <name type="scientific">Lentinula detonsa</name>
    <dbReference type="NCBI Taxonomy" id="2804962"/>
    <lineage>
        <taxon>Eukaryota</taxon>
        <taxon>Fungi</taxon>
        <taxon>Dikarya</taxon>
        <taxon>Basidiomycota</taxon>
        <taxon>Agaricomycotina</taxon>
        <taxon>Agaricomycetes</taxon>
        <taxon>Agaricomycetidae</taxon>
        <taxon>Agaricales</taxon>
        <taxon>Marasmiineae</taxon>
        <taxon>Omphalotaceae</taxon>
        <taxon>Lentinula</taxon>
    </lineage>
</organism>
<evidence type="ECO:0000313" key="3">
    <source>
        <dbReference type="Proteomes" id="UP001142393"/>
    </source>
</evidence>
<evidence type="ECO:0000313" key="2">
    <source>
        <dbReference type="EMBL" id="KAJ3744037.1"/>
    </source>
</evidence>